<proteinExistence type="predicted"/>
<reference evidence="2 3" key="1">
    <citation type="submission" date="2019-09" db="EMBL/GenBank/DDBJ databases">
        <title>A chromosome-level genome assembly of the Chinese tupelo Nyssa sinensis.</title>
        <authorList>
            <person name="Yang X."/>
            <person name="Kang M."/>
            <person name="Yang Y."/>
            <person name="Xiong H."/>
            <person name="Wang M."/>
            <person name="Zhang Z."/>
            <person name="Wang Z."/>
            <person name="Wu H."/>
            <person name="Ma T."/>
            <person name="Liu J."/>
            <person name="Xi Z."/>
        </authorList>
    </citation>
    <scope>NUCLEOTIDE SEQUENCE [LARGE SCALE GENOMIC DNA]</scope>
    <source>
        <strain evidence="2">J267</strain>
        <tissue evidence="2">Leaf</tissue>
    </source>
</reference>
<dbReference type="Proteomes" id="UP000325577">
    <property type="component" value="Linkage Group LG5"/>
</dbReference>
<evidence type="ECO:0000313" key="2">
    <source>
        <dbReference type="EMBL" id="KAA8521476.1"/>
    </source>
</evidence>
<evidence type="ECO:0000313" key="3">
    <source>
        <dbReference type="Proteomes" id="UP000325577"/>
    </source>
</evidence>
<dbReference type="AlphaFoldDB" id="A0A5J4ZUE5"/>
<dbReference type="EMBL" id="CM018048">
    <property type="protein sequence ID" value="KAA8521476.1"/>
    <property type="molecule type" value="Genomic_DNA"/>
</dbReference>
<name>A0A5J4ZUE5_9ASTE</name>
<protein>
    <submittedName>
        <fullName evidence="2">Uncharacterized protein</fullName>
    </submittedName>
</protein>
<evidence type="ECO:0000256" key="1">
    <source>
        <dbReference type="SAM" id="MobiDB-lite"/>
    </source>
</evidence>
<keyword evidence="3" id="KW-1185">Reference proteome</keyword>
<organism evidence="2 3">
    <name type="scientific">Nyssa sinensis</name>
    <dbReference type="NCBI Taxonomy" id="561372"/>
    <lineage>
        <taxon>Eukaryota</taxon>
        <taxon>Viridiplantae</taxon>
        <taxon>Streptophyta</taxon>
        <taxon>Embryophyta</taxon>
        <taxon>Tracheophyta</taxon>
        <taxon>Spermatophyta</taxon>
        <taxon>Magnoliopsida</taxon>
        <taxon>eudicotyledons</taxon>
        <taxon>Gunneridae</taxon>
        <taxon>Pentapetalae</taxon>
        <taxon>asterids</taxon>
        <taxon>Cornales</taxon>
        <taxon>Nyssaceae</taxon>
        <taxon>Nyssa</taxon>
    </lineage>
</organism>
<accession>A0A5J4ZUE5</accession>
<feature type="region of interest" description="Disordered" evidence="1">
    <location>
        <begin position="59"/>
        <end position="88"/>
    </location>
</feature>
<sequence length="140" mass="15328">MGEAAKKVPIDGTNVIFTTIDCATFGHYTIVLPWHTLTQSKGYVNLAVVDAAKDVEADDAAEGGGAIPDKDYLVDQTPPQYRRDPSPHHPFYLDLGALSSAPPSAHLRRFREVFPTDADGFLYYYATGAEYTARSHSSYS</sequence>
<gene>
    <name evidence="2" type="ORF">F0562_012149</name>
</gene>